<feature type="transmembrane region" description="Helical" evidence="1">
    <location>
        <begin position="113"/>
        <end position="133"/>
    </location>
</feature>
<reference evidence="3 4" key="1">
    <citation type="journal article" date="2013" name="J. Microbiol.">
        <title>Lysinibacillus chungkukjangi sp. nov., isolated from Chungkukjang, Korean fermented soybean food.</title>
        <authorList>
            <person name="Kim S.J."/>
            <person name="Jang Y.H."/>
            <person name="Hamada M."/>
            <person name="Ahn J.H."/>
            <person name="Weon H.Y."/>
            <person name="Suzuki K."/>
            <person name="Whang K.S."/>
            <person name="Kwon S.W."/>
        </authorList>
    </citation>
    <scope>NUCLEOTIDE SEQUENCE [LARGE SCALE GENOMIC DNA]</scope>
    <source>
        <strain evidence="3 4">MCCC 1A12701</strain>
    </source>
</reference>
<feature type="transmembrane region" description="Helical" evidence="1">
    <location>
        <begin position="145"/>
        <end position="165"/>
    </location>
</feature>
<protein>
    <recommendedName>
        <fullName evidence="2">DUF112 domain-containing protein</fullName>
    </recommendedName>
</protein>
<feature type="transmembrane region" description="Helical" evidence="1">
    <location>
        <begin position="467"/>
        <end position="487"/>
    </location>
</feature>
<sequence length="497" mass="52348">MMDLLLEAFKEFFILENLLLIPLALIAGQILGAIPGMSSIMAIAIVIPFTYGLSPVTAVTLLMSFYKGGLSGGSIASILIGTPGTAAAAATSLDGYPLAKEGKAGKALETAQIASALGSLFSDILLISIIGFMAQIALNMTSPELLLIVVFAMLTVGSFTAGNPIKGFASALLGIFFSLLGPDPTTGLPRYSFGVLELEAKLDIVPVLLGVLALSEVFYEVYYKKMQSKEGHLPVPKNKSDGRMTWQDFKDTGPTTFQSSVIGAFIGMMPGLGPTIGAFLSHSAAKRTAKDPEKLGKGSLSGVAAAEAGNNAVAGANLVPLFSFGIPGDAEAALVLSALMLHGLTVGPQLFVSDGPLVYGIFISLIVADIVLIFLGLYMVRYFAKPLTKISTRYLYPTVIILMLAGTFGVTRSMFGLMVLVAFGLIGFVMKMNGFSVPAFIIGFILGAPLEGWLQRSYVMVKNDASILLKPSFIITALILIGIAIFMKKVSKKSVPE</sequence>
<feature type="transmembrane region" description="Helical" evidence="1">
    <location>
        <begin position="435"/>
        <end position="455"/>
    </location>
</feature>
<feature type="transmembrane region" description="Helical" evidence="1">
    <location>
        <begin position="40"/>
        <end position="63"/>
    </location>
</feature>
<evidence type="ECO:0000313" key="3">
    <source>
        <dbReference type="EMBL" id="RQW75986.1"/>
    </source>
</evidence>
<organism evidence="3 4">
    <name type="scientific">Lysinibacillus composti</name>
    <dbReference type="NCBI Taxonomy" id="720633"/>
    <lineage>
        <taxon>Bacteria</taxon>
        <taxon>Bacillati</taxon>
        <taxon>Bacillota</taxon>
        <taxon>Bacilli</taxon>
        <taxon>Bacillales</taxon>
        <taxon>Bacillaceae</taxon>
        <taxon>Lysinibacillus</taxon>
    </lineage>
</organism>
<name>A0A3N9UVU8_9BACI</name>
<dbReference type="PANTHER" id="PTHR35342:SF5">
    <property type="entry name" value="TRICARBOXYLIC TRANSPORT PROTEIN"/>
    <property type="match status" value="1"/>
</dbReference>
<dbReference type="AlphaFoldDB" id="A0A3N9UVU8"/>
<feature type="transmembrane region" description="Helical" evidence="1">
    <location>
        <begin position="399"/>
        <end position="429"/>
    </location>
</feature>
<proteinExistence type="predicted"/>
<gene>
    <name evidence="3" type="ORF">EBB45_00045</name>
</gene>
<feature type="transmembrane region" description="Helical" evidence="1">
    <location>
        <begin position="12"/>
        <end position="34"/>
    </location>
</feature>
<feature type="transmembrane region" description="Helical" evidence="1">
    <location>
        <begin position="357"/>
        <end position="378"/>
    </location>
</feature>
<accession>A0A3N9UVU8</accession>
<dbReference type="Pfam" id="PF01970">
    <property type="entry name" value="TctA"/>
    <property type="match status" value="1"/>
</dbReference>
<feature type="transmembrane region" description="Helical" evidence="1">
    <location>
        <begin position="204"/>
        <end position="223"/>
    </location>
</feature>
<dbReference type="EMBL" id="RRCT01000001">
    <property type="protein sequence ID" value="RQW75986.1"/>
    <property type="molecule type" value="Genomic_DNA"/>
</dbReference>
<comment type="caution">
    <text evidence="3">The sequence shown here is derived from an EMBL/GenBank/DDBJ whole genome shotgun (WGS) entry which is preliminary data.</text>
</comment>
<evidence type="ECO:0000313" key="4">
    <source>
        <dbReference type="Proteomes" id="UP000274033"/>
    </source>
</evidence>
<dbReference type="PANTHER" id="PTHR35342">
    <property type="entry name" value="TRICARBOXYLIC TRANSPORT PROTEIN"/>
    <property type="match status" value="1"/>
</dbReference>
<keyword evidence="1" id="KW-0812">Transmembrane</keyword>
<feature type="domain" description="DUF112" evidence="2">
    <location>
        <begin position="18"/>
        <end position="441"/>
    </location>
</feature>
<keyword evidence="4" id="KW-1185">Reference proteome</keyword>
<feature type="transmembrane region" description="Helical" evidence="1">
    <location>
        <begin position="75"/>
        <end position="93"/>
    </location>
</feature>
<keyword evidence="1" id="KW-1133">Transmembrane helix</keyword>
<evidence type="ECO:0000256" key="1">
    <source>
        <dbReference type="SAM" id="Phobius"/>
    </source>
</evidence>
<evidence type="ECO:0000259" key="2">
    <source>
        <dbReference type="Pfam" id="PF01970"/>
    </source>
</evidence>
<dbReference type="InterPro" id="IPR002823">
    <property type="entry name" value="DUF112_TM"/>
</dbReference>
<dbReference type="Proteomes" id="UP000274033">
    <property type="component" value="Unassembled WGS sequence"/>
</dbReference>
<keyword evidence="1" id="KW-0472">Membrane</keyword>